<evidence type="ECO:0000256" key="1">
    <source>
        <dbReference type="SAM" id="Phobius"/>
    </source>
</evidence>
<keyword evidence="5" id="KW-1185">Reference proteome</keyword>
<organism evidence="3 4">
    <name type="scientific">Deinococcus metalli</name>
    <dbReference type="NCBI Taxonomy" id="1141878"/>
    <lineage>
        <taxon>Bacteria</taxon>
        <taxon>Thermotogati</taxon>
        <taxon>Deinococcota</taxon>
        <taxon>Deinococci</taxon>
        <taxon>Deinococcales</taxon>
        <taxon>Deinococcaceae</taxon>
        <taxon>Deinococcus</taxon>
    </lineage>
</organism>
<comment type="caution">
    <text evidence="3">The sequence shown here is derived from an EMBL/GenBank/DDBJ whole genome shotgun (WGS) entry which is preliminary data.</text>
</comment>
<dbReference type="Proteomes" id="UP000619376">
    <property type="component" value="Unassembled WGS sequence"/>
</dbReference>
<keyword evidence="1" id="KW-0472">Membrane</keyword>
<dbReference type="EMBL" id="JACHFK010000006">
    <property type="protein sequence ID" value="MBB5377132.1"/>
    <property type="molecule type" value="Genomic_DNA"/>
</dbReference>
<dbReference type="Proteomes" id="UP000539473">
    <property type="component" value="Unassembled WGS sequence"/>
</dbReference>
<evidence type="ECO:0000313" key="3">
    <source>
        <dbReference type="EMBL" id="MBB5377132.1"/>
    </source>
</evidence>
<reference evidence="5" key="2">
    <citation type="journal article" date="2019" name="Int. J. Syst. Evol. Microbiol.">
        <title>The Global Catalogue of Microorganisms (GCM) 10K type strain sequencing project: providing services to taxonomists for standard genome sequencing and annotation.</title>
        <authorList>
            <consortium name="The Broad Institute Genomics Platform"/>
            <consortium name="The Broad Institute Genome Sequencing Center for Infectious Disease"/>
            <person name="Wu L."/>
            <person name="Ma J."/>
        </authorList>
    </citation>
    <scope>NUCLEOTIDE SEQUENCE [LARGE SCALE GENOMIC DNA]</scope>
    <source>
        <strain evidence="5">CGMCC 1.18437</strain>
    </source>
</reference>
<protein>
    <submittedName>
        <fullName evidence="3">Uncharacterized protein</fullName>
    </submittedName>
</protein>
<dbReference type="RefSeq" id="WP_184112416.1">
    <property type="nucleotide sequence ID" value="NZ_BNAJ01000006.1"/>
</dbReference>
<feature type="transmembrane region" description="Helical" evidence="1">
    <location>
        <begin position="93"/>
        <end position="113"/>
    </location>
</feature>
<sequence length="256" mass="26995">MAPPVTRVLSVARTGTRIARFLIRPPVPPAQGLQPDGWGLDRVPPALALRHAGQTARRAAGLGVLGLIGLLGASILSISAIFLGMGAASGSDVAGWMLGLVLLLGALGAVWLVRRARLLLRPAGEDTPAMPGAGRVSLAALNRQARALPAPGRAAFRRTLAATEGALRACAADTTLGRDTFDARQAAREDLPTLLAAYRAAPPTPDAQREFARQLSVIETRMHAIVRGRAAQQALDLHAHGRYVDDKYGREDDRTP</sequence>
<reference evidence="2" key="4">
    <citation type="submission" date="2024-05" db="EMBL/GenBank/DDBJ databases">
        <authorList>
            <person name="Sun Q."/>
            <person name="Zhou Y."/>
        </authorList>
    </citation>
    <scope>NUCLEOTIDE SEQUENCE</scope>
    <source>
        <strain evidence="2">CGMCC 1.18437</strain>
    </source>
</reference>
<keyword evidence="1" id="KW-0812">Transmembrane</keyword>
<accession>A0A7W8KFB3</accession>
<keyword evidence="1" id="KW-1133">Transmembrane helix</keyword>
<evidence type="ECO:0000313" key="4">
    <source>
        <dbReference type="Proteomes" id="UP000539473"/>
    </source>
</evidence>
<reference evidence="3 4" key="3">
    <citation type="submission" date="2020-08" db="EMBL/GenBank/DDBJ databases">
        <title>Genomic Encyclopedia of Type Strains, Phase IV (KMG-IV): sequencing the most valuable type-strain genomes for metagenomic binning, comparative biology and taxonomic classification.</title>
        <authorList>
            <person name="Goeker M."/>
        </authorList>
    </citation>
    <scope>NUCLEOTIDE SEQUENCE [LARGE SCALE GENOMIC DNA]</scope>
    <source>
        <strain evidence="3 4">DSM 27521</strain>
    </source>
</reference>
<dbReference type="EMBL" id="BNAJ01000006">
    <property type="protein sequence ID" value="GHF48758.1"/>
    <property type="molecule type" value="Genomic_DNA"/>
</dbReference>
<proteinExistence type="predicted"/>
<name>A0A7W8KFB3_9DEIO</name>
<evidence type="ECO:0000313" key="5">
    <source>
        <dbReference type="Proteomes" id="UP000619376"/>
    </source>
</evidence>
<evidence type="ECO:0000313" key="2">
    <source>
        <dbReference type="EMBL" id="GHF48758.1"/>
    </source>
</evidence>
<feature type="transmembrane region" description="Helical" evidence="1">
    <location>
        <begin position="59"/>
        <end position="87"/>
    </location>
</feature>
<gene>
    <name evidence="2" type="ORF">GCM10017781_26430</name>
    <name evidence="3" type="ORF">HNQ07_002605</name>
</gene>
<reference evidence="2" key="1">
    <citation type="journal article" date="2014" name="Int. J. Syst. Evol. Microbiol.">
        <title>Complete genome of a new Firmicutes species belonging to the dominant human colonic microbiota ('Ruminococcus bicirculans') reveals two chromosomes and a selective capacity to utilize plant glucans.</title>
        <authorList>
            <consortium name="NISC Comparative Sequencing Program"/>
            <person name="Wegmann U."/>
            <person name="Louis P."/>
            <person name="Goesmann A."/>
            <person name="Henrissat B."/>
            <person name="Duncan S.H."/>
            <person name="Flint H.J."/>
        </authorList>
    </citation>
    <scope>NUCLEOTIDE SEQUENCE</scope>
    <source>
        <strain evidence="2">CGMCC 1.18437</strain>
    </source>
</reference>
<dbReference type="AlphaFoldDB" id="A0A7W8KFB3"/>